<dbReference type="Pfam" id="PF16344">
    <property type="entry name" value="FecR_C"/>
    <property type="match status" value="1"/>
</dbReference>
<reference evidence="3 4" key="1">
    <citation type="submission" date="2020-09" db="EMBL/GenBank/DDBJ databases">
        <title>Genome sequences of type strains of Chitinophaga qingshengii and Chitinophaga varians.</title>
        <authorList>
            <person name="Kittiwongwattana C."/>
        </authorList>
    </citation>
    <scope>NUCLEOTIDE SEQUENCE [LARGE SCALE GENOMIC DNA]</scope>
    <source>
        <strain evidence="3 4">JCM 30026</strain>
    </source>
</reference>
<name>A0ABR7TLB9_9BACT</name>
<evidence type="ECO:0000313" key="4">
    <source>
        <dbReference type="Proteomes" id="UP000659124"/>
    </source>
</evidence>
<protein>
    <submittedName>
        <fullName evidence="3">FecR family protein</fullName>
    </submittedName>
</protein>
<dbReference type="EMBL" id="JACVFC010000001">
    <property type="protein sequence ID" value="MBC9930282.1"/>
    <property type="molecule type" value="Genomic_DNA"/>
</dbReference>
<proteinExistence type="predicted"/>
<organism evidence="3 4">
    <name type="scientific">Chitinophaga qingshengii</name>
    <dbReference type="NCBI Taxonomy" id="1569794"/>
    <lineage>
        <taxon>Bacteria</taxon>
        <taxon>Pseudomonadati</taxon>
        <taxon>Bacteroidota</taxon>
        <taxon>Chitinophagia</taxon>
        <taxon>Chitinophagales</taxon>
        <taxon>Chitinophagaceae</taxon>
        <taxon>Chitinophaga</taxon>
    </lineage>
</organism>
<gene>
    <name evidence="3" type="ORF">ICL07_07825</name>
</gene>
<dbReference type="PANTHER" id="PTHR30273">
    <property type="entry name" value="PERIPLASMIC SIGNAL SENSOR AND SIGMA FACTOR ACTIVATOR FECR-RELATED"/>
    <property type="match status" value="1"/>
</dbReference>
<dbReference type="InterPro" id="IPR032508">
    <property type="entry name" value="FecR_C"/>
</dbReference>
<dbReference type="RefSeq" id="WP_188087363.1">
    <property type="nucleotide sequence ID" value="NZ_JACVFC010000001.1"/>
</dbReference>
<keyword evidence="4" id="KW-1185">Reference proteome</keyword>
<comment type="caution">
    <text evidence="3">The sequence shown here is derived from an EMBL/GenBank/DDBJ whole genome shotgun (WGS) entry which is preliminary data.</text>
</comment>
<feature type="domain" description="Protein FecR C-terminal" evidence="2">
    <location>
        <begin position="243"/>
        <end position="310"/>
    </location>
</feature>
<dbReference type="PANTHER" id="PTHR30273:SF2">
    <property type="entry name" value="PROTEIN FECR"/>
    <property type="match status" value="1"/>
</dbReference>
<dbReference type="InterPro" id="IPR006860">
    <property type="entry name" value="FecR"/>
</dbReference>
<dbReference type="Proteomes" id="UP000659124">
    <property type="component" value="Unassembled WGS sequence"/>
</dbReference>
<dbReference type="InterPro" id="IPR012373">
    <property type="entry name" value="Ferrdict_sens_TM"/>
</dbReference>
<dbReference type="Pfam" id="PF04773">
    <property type="entry name" value="FecR"/>
    <property type="match status" value="1"/>
</dbReference>
<dbReference type="Gene3D" id="2.60.120.1440">
    <property type="match status" value="1"/>
</dbReference>
<evidence type="ECO:0000259" key="1">
    <source>
        <dbReference type="Pfam" id="PF04773"/>
    </source>
</evidence>
<dbReference type="Gene3D" id="3.55.50.30">
    <property type="match status" value="1"/>
</dbReference>
<evidence type="ECO:0000259" key="2">
    <source>
        <dbReference type="Pfam" id="PF16344"/>
    </source>
</evidence>
<feature type="domain" description="FecR protein" evidence="1">
    <location>
        <begin position="106"/>
        <end position="199"/>
    </location>
</feature>
<evidence type="ECO:0000313" key="3">
    <source>
        <dbReference type="EMBL" id="MBC9930282.1"/>
    </source>
</evidence>
<accession>A0ABR7TLB9</accession>
<dbReference type="PIRSF" id="PIRSF018266">
    <property type="entry name" value="FecR"/>
    <property type="match status" value="1"/>
</dbReference>
<sequence>MNTETFREIVDKYLQGTATASEKKIVEAWLQARPEDNEPLQHPNKQAIHAALWQSFTQRTDWSSGTSLLKFHSWMGYAAAAAVLLCCSIWSYNASLKQPSPAVQTITALMGAAKTIQLPDSSIAHLFPGTTLTIPDNFNTQERAIILSGRAFFEVKSNPGKPFYVQSGKLYTRVLGTSFEVTAPDSLHTTVTVSTGKVNVQYDGRPLADLLPGKRLRHNVQQNNFVIDEVNAPLLCEWWKHGMVFNQAPFEEVVQSISDWYNVPITVSATKWQQERVTIRIKDRSLTEALSLLSATIGFQYKKENNRIIIY</sequence>